<dbReference type="KEGG" id="crg:105336633"/>
<dbReference type="EC" id="2.4.1.257" evidence="10"/>
<evidence type="ECO:0000313" key="13">
    <source>
        <dbReference type="EMBL" id="EKC21642.1"/>
    </source>
</evidence>
<dbReference type="OrthoDB" id="448893at2759"/>
<comment type="catalytic activity">
    <reaction evidence="9 10">
        <text>an alpha-D-Man-(1-&gt;3)-beta-D-Man-(1-&gt;4)-beta-D-GlcNAc-(1-&gt;4)-alpha-D-GlcNAc-diphospho-di-trans,poly-cis-dolichol + GDP-alpha-D-mannose = an alpha-D-Man-(1-&gt;3)-[alpha-D-Man-(1-&gt;6)]-beta-D-Man-(1-&gt;4)-beta-D-GlcNAc-(1-&gt;4)-alpha-D-GlcNAc-diphospho-di-trans,poly-cis-dolichol + GDP + H(+)</text>
        <dbReference type="Rhea" id="RHEA:29519"/>
        <dbReference type="Rhea" id="RHEA-COMP:19513"/>
        <dbReference type="Rhea" id="RHEA-COMP:19515"/>
        <dbReference type="ChEBI" id="CHEBI:15378"/>
        <dbReference type="ChEBI" id="CHEBI:57527"/>
        <dbReference type="ChEBI" id="CHEBI:58189"/>
        <dbReference type="ChEBI" id="CHEBI:132510"/>
        <dbReference type="ChEBI" id="CHEBI:132511"/>
        <dbReference type="EC" id="2.4.1.257"/>
    </reaction>
    <physiologicalReaction direction="left-to-right" evidence="9 10">
        <dbReference type="Rhea" id="RHEA:29520"/>
    </physiologicalReaction>
</comment>
<dbReference type="AlphaFoldDB" id="K1PCW5"/>
<dbReference type="Gene3D" id="3.40.50.2000">
    <property type="entry name" value="Glycogen Phosphorylase B"/>
    <property type="match status" value="2"/>
</dbReference>
<dbReference type="PANTHER" id="PTHR45918">
    <property type="entry name" value="ALPHA-1,3/1,6-MANNOSYLTRANSFERASE ALG2"/>
    <property type="match status" value="1"/>
</dbReference>
<organism evidence="13">
    <name type="scientific">Magallana gigas</name>
    <name type="common">Pacific oyster</name>
    <name type="synonym">Crassostrea gigas</name>
    <dbReference type="NCBI Taxonomy" id="29159"/>
    <lineage>
        <taxon>Eukaryota</taxon>
        <taxon>Metazoa</taxon>
        <taxon>Spiralia</taxon>
        <taxon>Lophotrochozoa</taxon>
        <taxon>Mollusca</taxon>
        <taxon>Bivalvia</taxon>
        <taxon>Autobranchia</taxon>
        <taxon>Pteriomorphia</taxon>
        <taxon>Ostreida</taxon>
        <taxon>Ostreoidea</taxon>
        <taxon>Ostreidae</taxon>
        <taxon>Magallana</taxon>
    </lineage>
</organism>
<keyword evidence="7 10" id="KW-0472">Membrane</keyword>
<dbReference type="GO" id="GO:0005789">
    <property type="term" value="C:endoplasmic reticulum membrane"/>
    <property type="evidence" value="ECO:0007669"/>
    <property type="project" value="UniProtKB-SubCell"/>
</dbReference>
<keyword evidence="3 10" id="KW-0808">Transferase</keyword>
<keyword evidence="5" id="KW-0256">Endoplasmic reticulum</keyword>
<evidence type="ECO:0000256" key="9">
    <source>
        <dbReference type="ARBA" id="ARBA00045104"/>
    </source>
</evidence>
<feature type="transmembrane region" description="Helical" evidence="10">
    <location>
        <begin position="72"/>
        <end position="91"/>
    </location>
</feature>
<evidence type="ECO:0000256" key="1">
    <source>
        <dbReference type="ARBA" id="ARBA00004922"/>
    </source>
</evidence>
<evidence type="ECO:0000256" key="2">
    <source>
        <dbReference type="ARBA" id="ARBA00022676"/>
    </source>
</evidence>
<gene>
    <name evidence="13" type="ORF">CGI_10003533</name>
</gene>
<evidence type="ECO:0000259" key="12">
    <source>
        <dbReference type="Pfam" id="PF13439"/>
    </source>
</evidence>
<evidence type="ECO:0000256" key="10">
    <source>
        <dbReference type="RuleBase" id="RU367136"/>
    </source>
</evidence>
<accession>K1PCW5</accession>
<name>K1PCW5_MAGGI</name>
<dbReference type="EMBL" id="JH817183">
    <property type="protein sequence ID" value="EKC21642.1"/>
    <property type="molecule type" value="Genomic_DNA"/>
</dbReference>
<dbReference type="FunFam" id="3.40.50.2000:FF:000210">
    <property type="entry name" value="Alpha-1,3/1,6-mannosyltransferase ALG2"/>
    <property type="match status" value="1"/>
</dbReference>
<comment type="catalytic activity">
    <reaction evidence="8 10">
        <text>a beta-D-Man-(1-&gt;4)-beta-D-GlcNAc-(1-&gt;4)-alpha-D-GlcNAc-diphospho-di-trans,poly-cis-dolichol + GDP-alpha-D-mannose = an alpha-D-Man-(1-&gt;3)-beta-D-Man-(1-&gt;4)-beta-D-GlcNAc-(1-&gt;4)-alpha-D-GlcNAc-diphospho-di-trans,poly-cis-dolichol + GDP + H(+)</text>
        <dbReference type="Rhea" id="RHEA:29515"/>
        <dbReference type="Rhea" id="RHEA-COMP:19511"/>
        <dbReference type="Rhea" id="RHEA-COMP:19513"/>
        <dbReference type="ChEBI" id="CHEBI:15378"/>
        <dbReference type="ChEBI" id="CHEBI:57527"/>
        <dbReference type="ChEBI" id="CHEBI:58189"/>
        <dbReference type="ChEBI" id="CHEBI:58472"/>
        <dbReference type="ChEBI" id="CHEBI:132510"/>
        <dbReference type="EC" id="2.4.1.132"/>
    </reaction>
    <physiologicalReaction direction="left-to-right" evidence="8 10">
        <dbReference type="Rhea" id="RHEA:29516"/>
    </physiologicalReaction>
</comment>
<comment type="subcellular location">
    <subcellularLocation>
        <location evidence="10">Endoplasmic reticulum membrane</location>
        <topology evidence="10">Single-pass membrane protein</topology>
    </subcellularLocation>
</comment>
<dbReference type="FunFam" id="3.40.50.2000:FF:000085">
    <property type="entry name" value="alpha-1,3/1,6-mannosyltransferase ALG2"/>
    <property type="match status" value="1"/>
</dbReference>
<comment type="pathway">
    <text evidence="1 10">Protein modification; protein glycosylation.</text>
</comment>
<feature type="transmembrane region" description="Helical" evidence="10">
    <location>
        <begin position="406"/>
        <end position="425"/>
    </location>
</feature>
<proteinExistence type="inferred from homology"/>
<evidence type="ECO:0000256" key="7">
    <source>
        <dbReference type="ARBA" id="ARBA00023136"/>
    </source>
</evidence>
<feature type="domain" description="Glycosyltransferase subfamily 4-like N-terminal" evidence="12">
    <location>
        <begin position="13"/>
        <end position="173"/>
    </location>
</feature>
<dbReference type="Pfam" id="PF00534">
    <property type="entry name" value="Glycos_transf_1"/>
    <property type="match status" value="1"/>
</dbReference>
<feature type="domain" description="Glycosyl transferase family 1" evidence="11">
    <location>
        <begin position="200"/>
        <end position="374"/>
    </location>
</feature>
<dbReference type="GO" id="GO:0102704">
    <property type="term" value="F:GDP-Man:Man(2)GlcNAc(2)-PP-Dol alpha-1,6-mannosyltransferase activity"/>
    <property type="evidence" value="ECO:0007669"/>
    <property type="project" value="UniProtKB-UniRule"/>
</dbReference>
<evidence type="ECO:0000256" key="8">
    <source>
        <dbReference type="ARBA" id="ARBA00045103"/>
    </source>
</evidence>
<dbReference type="InterPro" id="IPR027054">
    <property type="entry name" value="ALG2"/>
</dbReference>
<dbReference type="Pfam" id="PF13439">
    <property type="entry name" value="Glyco_transf_4"/>
    <property type="match status" value="1"/>
</dbReference>
<dbReference type="UniPathway" id="UPA00378"/>
<evidence type="ECO:0000256" key="3">
    <source>
        <dbReference type="ARBA" id="ARBA00022679"/>
    </source>
</evidence>
<evidence type="ECO:0000259" key="11">
    <source>
        <dbReference type="Pfam" id="PF00534"/>
    </source>
</evidence>
<protein>
    <recommendedName>
        <fullName evidence="10">Alpha-1,3/1,6-mannosyltransferase ALG2</fullName>
        <ecNumber evidence="10">2.4.1.132</ecNumber>
        <ecNumber evidence="10">2.4.1.257</ecNumber>
    </recommendedName>
    <alternativeName>
        <fullName evidence="10">GDP-Man:Man(1)GlcNAc(2)-PP-Dol alpha-1,3-mannosyltransferase</fullName>
    </alternativeName>
</protein>
<keyword evidence="2 10" id="KW-0328">Glycosyltransferase</keyword>
<keyword evidence="4 10" id="KW-0812">Transmembrane</keyword>
<dbReference type="CDD" id="cd03805">
    <property type="entry name" value="GT4_ALG2-like"/>
    <property type="match status" value="1"/>
</dbReference>
<keyword evidence="6 10" id="KW-1133">Transmembrane helix</keyword>
<comment type="function">
    <text evidence="10">Mannosylates Man(2)GlcNAc(2)-dolichol diphosphate and Man(1)GlcNAc(2)-dolichol diphosphate to form Man(3)GlcNAc(2)-dolichol diphosphate.</text>
</comment>
<dbReference type="FunCoup" id="K1PCW5">
    <property type="interactions" value="1843"/>
</dbReference>
<dbReference type="InterPro" id="IPR001296">
    <property type="entry name" value="Glyco_trans_1"/>
</dbReference>
<dbReference type="InParanoid" id="K1PCW5"/>
<dbReference type="HOGENOM" id="CLU_030619_1_0_1"/>
<evidence type="ECO:0000256" key="6">
    <source>
        <dbReference type="ARBA" id="ARBA00022989"/>
    </source>
</evidence>
<evidence type="ECO:0000256" key="5">
    <source>
        <dbReference type="ARBA" id="ARBA00022824"/>
    </source>
</evidence>
<dbReference type="PANTHER" id="PTHR45918:SF1">
    <property type="entry name" value="ALPHA-1,3_1,6-MANNOSYLTRANSFERASE ALG2"/>
    <property type="match status" value="1"/>
</dbReference>
<dbReference type="InterPro" id="IPR028098">
    <property type="entry name" value="Glyco_trans_4-like_N"/>
</dbReference>
<reference evidence="13" key="1">
    <citation type="journal article" date="2012" name="Nature">
        <title>The oyster genome reveals stress adaptation and complexity of shell formation.</title>
        <authorList>
            <person name="Zhang G."/>
            <person name="Fang X."/>
            <person name="Guo X."/>
            <person name="Li L."/>
            <person name="Luo R."/>
            <person name="Xu F."/>
            <person name="Yang P."/>
            <person name="Zhang L."/>
            <person name="Wang X."/>
            <person name="Qi H."/>
            <person name="Xiong Z."/>
            <person name="Que H."/>
            <person name="Xie Y."/>
            <person name="Holland P.W."/>
            <person name="Paps J."/>
            <person name="Zhu Y."/>
            <person name="Wu F."/>
            <person name="Chen Y."/>
            <person name="Wang J."/>
            <person name="Peng C."/>
            <person name="Meng J."/>
            <person name="Yang L."/>
            <person name="Liu J."/>
            <person name="Wen B."/>
            <person name="Zhang N."/>
            <person name="Huang Z."/>
            <person name="Zhu Q."/>
            <person name="Feng Y."/>
            <person name="Mount A."/>
            <person name="Hedgecock D."/>
            <person name="Xu Z."/>
            <person name="Liu Y."/>
            <person name="Domazet-Loso T."/>
            <person name="Du Y."/>
            <person name="Sun X."/>
            <person name="Zhang S."/>
            <person name="Liu B."/>
            <person name="Cheng P."/>
            <person name="Jiang X."/>
            <person name="Li J."/>
            <person name="Fan D."/>
            <person name="Wang W."/>
            <person name="Fu W."/>
            <person name="Wang T."/>
            <person name="Wang B."/>
            <person name="Zhang J."/>
            <person name="Peng Z."/>
            <person name="Li Y."/>
            <person name="Li N."/>
            <person name="Wang J."/>
            <person name="Chen M."/>
            <person name="He Y."/>
            <person name="Tan F."/>
            <person name="Song X."/>
            <person name="Zheng Q."/>
            <person name="Huang R."/>
            <person name="Yang H."/>
            <person name="Du X."/>
            <person name="Chen L."/>
            <person name="Yang M."/>
            <person name="Gaffney P.M."/>
            <person name="Wang S."/>
            <person name="Luo L."/>
            <person name="She Z."/>
            <person name="Ming Y."/>
            <person name="Huang W."/>
            <person name="Zhang S."/>
            <person name="Huang B."/>
            <person name="Zhang Y."/>
            <person name="Qu T."/>
            <person name="Ni P."/>
            <person name="Miao G."/>
            <person name="Wang J."/>
            <person name="Wang Q."/>
            <person name="Steinberg C.E."/>
            <person name="Wang H."/>
            <person name="Li N."/>
            <person name="Qian L."/>
            <person name="Zhang G."/>
            <person name="Li Y."/>
            <person name="Yang H."/>
            <person name="Liu X."/>
            <person name="Wang J."/>
            <person name="Yin Y."/>
            <person name="Wang J."/>
        </authorList>
    </citation>
    <scope>NUCLEOTIDE SEQUENCE [LARGE SCALE GENOMIC DNA]</scope>
    <source>
        <strain evidence="13">05x7-T-G4-1.051#20</strain>
    </source>
</reference>
<evidence type="ECO:0000256" key="4">
    <source>
        <dbReference type="ARBA" id="ARBA00022692"/>
    </source>
</evidence>
<comment type="similarity">
    <text evidence="10">Belongs to the glycosyltransferase group 1 family.</text>
</comment>
<dbReference type="SUPFAM" id="SSF53756">
    <property type="entry name" value="UDP-Glycosyltransferase/glycogen phosphorylase"/>
    <property type="match status" value="1"/>
</dbReference>
<sequence>MVRVLFLHPDLGIGGAERAVIDAALALKSKNHEVQFVTAHHDPSHCFQETKDGTLKVTCVGDWLPRKVFGRFYALCAYIRMIYAAFYVVVSPSMQHDVVFCDQISACIPVLLLSSARVLFYCHFPDMLLTTRKSFLKTLYRKPIDKLEEYTTGMAHKVLVNSHFTAGIFKETFKSLGHVQPAVLYPIPDFDALNKAVDKEFVEKLPQKPFLFLSINRYERKKNISLAVMAFELLVEKHGTSKVHLIIAGGYDERVTENREYYKELKDLVDQLSLTDHVTFLRSFSDAQKRSLLSSATCLLYTPENEHFGIVPIEAMYLQCPVIAANSGGPLETVADGATGYLCDPAPDKFSEAMSKFVEDENLHKVLGEAGKQRVIQKFSFKQFTEQLCDIVENLAQDKSHNISPIWILTIVSLVFLIIVIYLPWF</sequence>
<dbReference type="EC" id="2.4.1.132" evidence="10"/>
<dbReference type="GO" id="GO:0004378">
    <property type="term" value="F:GDP-Man:Man(1)GlcNAc(2)-PP-Dol alpha-1,3-mannosyltransferase activity"/>
    <property type="evidence" value="ECO:0007669"/>
    <property type="project" value="UniProtKB-UniRule"/>
</dbReference>